<reference evidence="1" key="1">
    <citation type="journal article" date="2015" name="Nature">
        <title>Complex archaea that bridge the gap between prokaryotes and eukaryotes.</title>
        <authorList>
            <person name="Spang A."/>
            <person name="Saw J.H."/>
            <person name="Jorgensen S.L."/>
            <person name="Zaremba-Niedzwiedzka K."/>
            <person name="Martijn J."/>
            <person name="Lind A.E."/>
            <person name="van Eijk R."/>
            <person name="Schleper C."/>
            <person name="Guy L."/>
            <person name="Ettema T.J."/>
        </authorList>
    </citation>
    <scope>NUCLEOTIDE SEQUENCE</scope>
</reference>
<dbReference type="AlphaFoldDB" id="A0A0F8XML2"/>
<dbReference type="EMBL" id="LAZR01058255">
    <property type="protein sequence ID" value="KKK70297.1"/>
    <property type="molecule type" value="Genomic_DNA"/>
</dbReference>
<evidence type="ECO:0000313" key="1">
    <source>
        <dbReference type="EMBL" id="KKK70297.1"/>
    </source>
</evidence>
<sequence length="135" mass="15361">MKLSGNSNEKELKSQLVDVASAFVKAAAFTTPTGKQNTFAAHQLPDAILIEIRKEKTPISYTNAFIKPARPKGDKDLLEVSLEKFTDYVKDINRKYGLTCDSRLWFTTKEIEIENVTNCENFEELTMNLKENLRV</sequence>
<protein>
    <submittedName>
        <fullName evidence="1">Uncharacterized protein</fullName>
    </submittedName>
</protein>
<dbReference type="Pfam" id="PF09344">
    <property type="entry name" value="Cas_CT1975"/>
    <property type="match status" value="1"/>
</dbReference>
<feature type="non-terminal residue" evidence="1">
    <location>
        <position position="1"/>
    </location>
</feature>
<name>A0A0F8XML2_9ZZZZ</name>
<accession>A0A0F8XML2</accession>
<gene>
    <name evidence="1" type="ORF">LCGC14_2925420</name>
</gene>
<proteinExistence type="predicted"/>
<comment type="caution">
    <text evidence="1">The sequence shown here is derived from an EMBL/GenBank/DDBJ whole genome shotgun (WGS) entry which is preliminary data.</text>
</comment>
<organism evidence="1">
    <name type="scientific">marine sediment metagenome</name>
    <dbReference type="NCBI Taxonomy" id="412755"/>
    <lineage>
        <taxon>unclassified sequences</taxon>
        <taxon>metagenomes</taxon>
        <taxon>ecological metagenomes</taxon>
    </lineage>
</organism>
<dbReference type="InterPro" id="IPR010148">
    <property type="entry name" value="CRISPR-assoc_prot_CT1975"/>
</dbReference>